<reference evidence="6" key="1">
    <citation type="submission" date="2016-05" db="EMBL/GenBank/DDBJ databases">
        <title>Comparative genomics of biotechnologically important yeasts.</title>
        <authorList>
            <consortium name="DOE Joint Genome Institute"/>
            <person name="Riley R."/>
            <person name="Haridas S."/>
            <person name="Wolfe K.H."/>
            <person name="Lopes M.R."/>
            <person name="Hittinger C.T."/>
            <person name="Goker M."/>
            <person name="Salamov A."/>
            <person name="Wisecaver J."/>
            <person name="Long T.M."/>
            <person name="Aerts A.L."/>
            <person name="Barry K."/>
            <person name="Choi C."/>
            <person name="Clum A."/>
            <person name="Coughlan A.Y."/>
            <person name="Deshpande S."/>
            <person name="Douglass A.P."/>
            <person name="Hanson S.J."/>
            <person name="Klenk H.-P."/>
            <person name="Labutti K."/>
            <person name="Lapidus A."/>
            <person name="Lindquist E."/>
            <person name="Lipzen A."/>
            <person name="Meier-Kolthoff J.P."/>
            <person name="Ohm R.A."/>
            <person name="Otillar R.P."/>
            <person name="Pangilinan J."/>
            <person name="Peng Y."/>
            <person name="Rokas A."/>
            <person name="Rosa C.A."/>
            <person name="Scheuner C."/>
            <person name="Sibirny A.A."/>
            <person name="Slot J.C."/>
            <person name="Stielow J.B."/>
            <person name="Sun H."/>
            <person name="Kurtzman C.P."/>
            <person name="Blackwell M."/>
            <person name="Grigoriev I.V."/>
            <person name="Jeffries T.W."/>
        </authorList>
    </citation>
    <scope>NUCLEOTIDE SEQUENCE [LARGE SCALE GENOMIC DNA]</scope>
    <source>
        <strain evidence="6">NRRL Y-17324</strain>
    </source>
</reference>
<dbReference type="AlphaFoldDB" id="A0A1E4SPB1"/>
<dbReference type="PANTHER" id="PTHR12378">
    <property type="entry name" value="DESUMOYLATING ISOPEPTIDASE"/>
    <property type="match status" value="1"/>
</dbReference>
<dbReference type="GO" id="GO:0008233">
    <property type="term" value="F:peptidase activity"/>
    <property type="evidence" value="ECO:0007669"/>
    <property type="project" value="UniProtKB-KW"/>
</dbReference>
<evidence type="ECO:0000256" key="1">
    <source>
        <dbReference type="ARBA" id="ARBA00008140"/>
    </source>
</evidence>
<dbReference type="GeneID" id="30983199"/>
<dbReference type="RefSeq" id="XP_020066448.1">
    <property type="nucleotide sequence ID" value="XM_020209063.1"/>
</dbReference>
<sequence>MEDPAYAVKVYVYDLSHGLAAVYSPMVLGTTIEAIYHTSVVVYNKEHYINAGIQVSPPGTTKYGLPIEVIDMGDTFIGPEIFDEFLEELRNHDHNKYHASNYDIFDNNCNHFSNTVVEFLVGRSLDDRIVTLPQKVLATPNGQMLRQMLGNGGAWV</sequence>
<dbReference type="SMART" id="SM01179">
    <property type="entry name" value="DUF862"/>
    <property type="match status" value="1"/>
</dbReference>
<dbReference type="OrthoDB" id="21221at2759"/>
<evidence type="ECO:0000313" key="5">
    <source>
        <dbReference type="EMBL" id="ODV81326.1"/>
    </source>
</evidence>
<dbReference type="Proteomes" id="UP000094285">
    <property type="component" value="Unassembled WGS sequence"/>
</dbReference>
<dbReference type="PROSITE" id="PS51858">
    <property type="entry name" value="PPPDE"/>
    <property type="match status" value="1"/>
</dbReference>
<keyword evidence="2" id="KW-0645">Protease</keyword>
<proteinExistence type="inferred from homology"/>
<gene>
    <name evidence="5" type="ORF">CANTADRAFT_44165</name>
</gene>
<feature type="domain" description="PPPDE" evidence="4">
    <location>
        <begin position="6"/>
        <end position="150"/>
    </location>
</feature>
<keyword evidence="6" id="KW-1185">Reference proteome</keyword>
<name>A0A1E4SPB1_9ASCO</name>
<dbReference type="GO" id="GO:0006508">
    <property type="term" value="P:proteolysis"/>
    <property type="evidence" value="ECO:0007669"/>
    <property type="project" value="UniProtKB-KW"/>
</dbReference>
<dbReference type="InterPro" id="IPR008580">
    <property type="entry name" value="PPPDE_dom"/>
</dbReference>
<dbReference type="EMBL" id="KV453909">
    <property type="protein sequence ID" value="ODV81326.1"/>
    <property type="molecule type" value="Genomic_DNA"/>
</dbReference>
<evidence type="ECO:0000256" key="2">
    <source>
        <dbReference type="ARBA" id="ARBA00022670"/>
    </source>
</evidence>
<comment type="similarity">
    <text evidence="1">Belongs to the DeSI family.</text>
</comment>
<keyword evidence="3" id="KW-0378">Hydrolase</keyword>
<dbReference type="STRING" id="984487.A0A1E4SPB1"/>
<evidence type="ECO:0000313" key="6">
    <source>
        <dbReference type="Proteomes" id="UP000094285"/>
    </source>
</evidence>
<organism evidence="5 6">
    <name type="scientific">Suhomyces tanzawaensis NRRL Y-17324</name>
    <dbReference type="NCBI Taxonomy" id="984487"/>
    <lineage>
        <taxon>Eukaryota</taxon>
        <taxon>Fungi</taxon>
        <taxon>Dikarya</taxon>
        <taxon>Ascomycota</taxon>
        <taxon>Saccharomycotina</taxon>
        <taxon>Pichiomycetes</taxon>
        <taxon>Debaryomycetaceae</taxon>
        <taxon>Suhomyces</taxon>
    </lineage>
</organism>
<protein>
    <submittedName>
        <fullName evidence="5">DUF862-domain-containing protein</fullName>
    </submittedName>
</protein>
<dbReference type="GO" id="GO:0070646">
    <property type="term" value="P:protein modification by small protein removal"/>
    <property type="evidence" value="ECO:0007669"/>
    <property type="project" value="TreeGrafter"/>
</dbReference>
<evidence type="ECO:0000256" key="3">
    <source>
        <dbReference type="ARBA" id="ARBA00022801"/>
    </source>
</evidence>
<evidence type="ECO:0000259" key="4">
    <source>
        <dbReference type="PROSITE" id="PS51858"/>
    </source>
</evidence>
<accession>A0A1E4SPB1</accession>
<dbReference type="InterPro" id="IPR042266">
    <property type="entry name" value="PPPDE_sf"/>
</dbReference>
<dbReference type="Pfam" id="PF05903">
    <property type="entry name" value="Peptidase_C97"/>
    <property type="match status" value="1"/>
</dbReference>
<dbReference type="PANTHER" id="PTHR12378:SF7">
    <property type="entry name" value="DESUMOYLATING ISOPEPTIDASE 1"/>
    <property type="match status" value="1"/>
</dbReference>
<dbReference type="Gene3D" id="3.90.1720.30">
    <property type="entry name" value="PPPDE domains"/>
    <property type="match status" value="1"/>
</dbReference>